<keyword evidence="7 10" id="KW-0119">Carbohydrate metabolism</keyword>
<evidence type="ECO:0000256" key="10">
    <source>
        <dbReference type="RuleBase" id="RU361207"/>
    </source>
</evidence>
<evidence type="ECO:0000256" key="2">
    <source>
        <dbReference type="ARBA" id="ARBA00005684"/>
    </source>
</evidence>
<dbReference type="NCBIfam" id="TIGR00217">
    <property type="entry name" value="malQ"/>
    <property type="match status" value="1"/>
</dbReference>
<dbReference type="SUPFAM" id="SSF51445">
    <property type="entry name" value="(Trans)glycosidases"/>
    <property type="match status" value="1"/>
</dbReference>
<evidence type="ECO:0000256" key="4">
    <source>
        <dbReference type="ARBA" id="ARBA00020295"/>
    </source>
</evidence>
<reference evidence="12 13" key="1">
    <citation type="submission" date="2022-11" db="EMBL/GenBank/DDBJ databases">
        <title>Deinococcus ZS9-10, Low Temperature and Draught-tolerating, UV-resistant Bacteria from Continental Antarctica.</title>
        <authorList>
            <person name="Cheng L."/>
        </authorList>
    </citation>
    <scope>NUCLEOTIDE SEQUENCE [LARGE SCALE GENOMIC DNA]</scope>
    <source>
        <strain evidence="12 13">ZS9-10</strain>
    </source>
</reference>
<evidence type="ECO:0000313" key="12">
    <source>
        <dbReference type="EMBL" id="MDV6373887.1"/>
    </source>
</evidence>
<keyword evidence="13" id="KW-1185">Reference proteome</keyword>
<dbReference type="InterPro" id="IPR003385">
    <property type="entry name" value="Glyco_hydro_77"/>
</dbReference>
<dbReference type="EMBL" id="JAPMIV010000005">
    <property type="protein sequence ID" value="MDV6373887.1"/>
    <property type="molecule type" value="Genomic_DNA"/>
</dbReference>
<dbReference type="NCBIfam" id="NF011080">
    <property type="entry name" value="PRK14508.1-3"/>
    <property type="match status" value="1"/>
</dbReference>
<evidence type="ECO:0000256" key="9">
    <source>
        <dbReference type="ARBA" id="ARBA00031501"/>
    </source>
</evidence>
<gene>
    <name evidence="12" type="primary">malQ</name>
    <name evidence="12" type="ORF">ORD21_04660</name>
</gene>
<accession>A0ABU4DN67</accession>
<dbReference type="GO" id="GO:0004134">
    <property type="term" value="F:4-alpha-glucanotransferase activity"/>
    <property type="evidence" value="ECO:0007669"/>
    <property type="project" value="UniProtKB-EC"/>
</dbReference>
<dbReference type="InterPro" id="IPR017853">
    <property type="entry name" value="GH"/>
</dbReference>
<evidence type="ECO:0000256" key="8">
    <source>
        <dbReference type="ARBA" id="ARBA00031423"/>
    </source>
</evidence>
<dbReference type="RefSeq" id="WP_317639205.1">
    <property type="nucleotide sequence ID" value="NZ_JAPMIV010000005.1"/>
</dbReference>
<protein>
    <recommendedName>
        <fullName evidence="4 10">4-alpha-glucanotransferase</fullName>
        <ecNumber evidence="3 10">2.4.1.25</ecNumber>
    </recommendedName>
    <alternativeName>
        <fullName evidence="8 10">Amylomaltase</fullName>
    </alternativeName>
    <alternativeName>
        <fullName evidence="9 10">Disproportionating enzyme</fullName>
    </alternativeName>
</protein>
<dbReference type="EC" id="2.4.1.25" evidence="3 10"/>
<evidence type="ECO:0000256" key="3">
    <source>
        <dbReference type="ARBA" id="ARBA00012560"/>
    </source>
</evidence>
<keyword evidence="6 10" id="KW-0808">Transferase</keyword>
<organism evidence="12 13">
    <name type="scientific">Deinococcus arenicola</name>
    <dbReference type="NCBI Taxonomy" id="2994950"/>
    <lineage>
        <taxon>Bacteria</taxon>
        <taxon>Thermotogati</taxon>
        <taxon>Deinococcota</taxon>
        <taxon>Deinococci</taxon>
        <taxon>Deinococcales</taxon>
        <taxon>Deinococcaceae</taxon>
        <taxon>Deinococcus</taxon>
    </lineage>
</organism>
<evidence type="ECO:0000256" key="11">
    <source>
        <dbReference type="SAM" id="MobiDB-lite"/>
    </source>
</evidence>
<sequence length="520" mass="58312">MTPPTSTLTDTGTTPVPSTLPRSSGVLLHPTSLPGPYGIGELGVYARNFVDWLSEAGQKYWQVMPLGPTGYGDSPYQAFSAFAGNPYLIDLTTLRAEGLLHETDFAATPVFPPGRVDFGLQYIWRNQMLERAYISYVGGSAAHLTPEFEAFKTEEAAWLDDYALFTALKAAHGGLPWNAWQPPVRDRQPEALDAARSSLTGSIERTQFVQFLFFRQWTAIRVYARERGIEVIGDIPIFVAMDSSDAWANREQFYFDDQGQPTVVAGVPPDYFSETGQLWGNPLYDWKVMQKDGFAWWIERFKGSLKLFDLIRIDHFRGFAASWEIPFPAETAMHGRWVPAMGQEMFQAVREALGVLPIIAEDLGVITPDVEKLRDDFEFPGMAVLQFAFGGGDFAVNDFLPGNLTENKVVYTGTHDNDTTRGWWVNALEQEKHNFRTYTSSDPSENTFVWQMIGLAFDSRAALAVVPLQDIFNLGSEDRMNLPGTTGDHNWTWRYRAGDLHPDMASSLRALTEETGRLGH</sequence>
<dbReference type="Proteomes" id="UP001276150">
    <property type="component" value="Unassembled WGS sequence"/>
</dbReference>
<feature type="region of interest" description="Disordered" evidence="11">
    <location>
        <begin position="1"/>
        <end position="25"/>
    </location>
</feature>
<evidence type="ECO:0000256" key="6">
    <source>
        <dbReference type="ARBA" id="ARBA00022679"/>
    </source>
</evidence>
<evidence type="ECO:0000256" key="1">
    <source>
        <dbReference type="ARBA" id="ARBA00000439"/>
    </source>
</evidence>
<evidence type="ECO:0000256" key="5">
    <source>
        <dbReference type="ARBA" id="ARBA00022676"/>
    </source>
</evidence>
<comment type="caution">
    <text evidence="12">The sequence shown here is derived from an EMBL/GenBank/DDBJ whole genome shotgun (WGS) entry which is preliminary data.</text>
</comment>
<dbReference type="Gene3D" id="3.20.20.80">
    <property type="entry name" value="Glycosidases"/>
    <property type="match status" value="1"/>
</dbReference>
<dbReference type="PANTHER" id="PTHR32438:SF5">
    <property type="entry name" value="4-ALPHA-GLUCANOTRANSFERASE DPE1, CHLOROPLASTIC_AMYLOPLASTIC"/>
    <property type="match status" value="1"/>
</dbReference>
<feature type="compositionally biased region" description="Low complexity" evidence="11">
    <location>
        <begin position="1"/>
        <end position="20"/>
    </location>
</feature>
<dbReference type="PANTHER" id="PTHR32438">
    <property type="entry name" value="4-ALPHA-GLUCANOTRANSFERASE DPE1, CHLOROPLASTIC/AMYLOPLASTIC"/>
    <property type="match status" value="1"/>
</dbReference>
<comment type="catalytic activity">
    <reaction evidence="1 10">
        <text>Transfers a segment of a (1-&gt;4)-alpha-D-glucan to a new position in an acceptor, which may be glucose or a (1-&gt;4)-alpha-D-glucan.</text>
        <dbReference type="EC" id="2.4.1.25"/>
    </reaction>
</comment>
<proteinExistence type="inferred from homology"/>
<keyword evidence="5 10" id="KW-0328">Glycosyltransferase</keyword>
<dbReference type="Pfam" id="PF02446">
    <property type="entry name" value="Glyco_hydro_77"/>
    <property type="match status" value="1"/>
</dbReference>
<evidence type="ECO:0000313" key="13">
    <source>
        <dbReference type="Proteomes" id="UP001276150"/>
    </source>
</evidence>
<comment type="similarity">
    <text evidence="2 10">Belongs to the disproportionating enzyme family.</text>
</comment>
<name>A0ABU4DN67_9DEIO</name>
<evidence type="ECO:0000256" key="7">
    <source>
        <dbReference type="ARBA" id="ARBA00023277"/>
    </source>
</evidence>